<dbReference type="PROSITE" id="PS50949">
    <property type="entry name" value="HTH_GNTR"/>
    <property type="match status" value="1"/>
</dbReference>
<dbReference type="SUPFAM" id="SSF46785">
    <property type="entry name" value="Winged helix' DNA-binding domain"/>
    <property type="match status" value="1"/>
</dbReference>
<proteinExistence type="predicted"/>
<dbReference type="Pfam" id="PF12746">
    <property type="entry name" value="GNAT_acetyltran"/>
    <property type="match status" value="1"/>
</dbReference>
<dbReference type="Gene3D" id="3.40.1410.10">
    <property type="entry name" value="Chorismate lyase-like"/>
    <property type="match status" value="1"/>
</dbReference>
<evidence type="ECO:0000259" key="6">
    <source>
        <dbReference type="PROSITE" id="PS51186"/>
    </source>
</evidence>
<dbReference type="InterPro" id="IPR036388">
    <property type="entry name" value="WH-like_DNA-bd_sf"/>
</dbReference>
<dbReference type="SUPFAM" id="SSF55729">
    <property type="entry name" value="Acyl-CoA N-acyltransferases (Nat)"/>
    <property type="match status" value="1"/>
</dbReference>
<evidence type="ECO:0000256" key="4">
    <source>
        <dbReference type="SAM" id="MobiDB-lite"/>
    </source>
</evidence>
<dbReference type="InterPro" id="IPR016181">
    <property type="entry name" value="Acyl_CoA_acyltransferase"/>
</dbReference>
<name>A0A315ZZK1_9FIRM</name>
<dbReference type="InterPro" id="IPR000524">
    <property type="entry name" value="Tscrpt_reg_HTH_GntR"/>
</dbReference>
<dbReference type="AlphaFoldDB" id="A0A315ZZK1"/>
<dbReference type="Pfam" id="PF07702">
    <property type="entry name" value="UTRA"/>
    <property type="match status" value="1"/>
</dbReference>
<dbReference type="InterPro" id="IPR027365">
    <property type="entry name" value="GNAT_acetyltra_YdfB-like"/>
</dbReference>
<dbReference type="PANTHER" id="PTHR44846">
    <property type="entry name" value="MANNOSYL-D-GLYCERATE TRANSPORT/METABOLISM SYSTEM REPRESSOR MNGR-RELATED"/>
    <property type="match status" value="1"/>
</dbReference>
<dbReference type="GO" id="GO:0003700">
    <property type="term" value="F:DNA-binding transcription factor activity"/>
    <property type="evidence" value="ECO:0007669"/>
    <property type="project" value="InterPro"/>
</dbReference>
<dbReference type="CDD" id="cd07377">
    <property type="entry name" value="WHTH_GntR"/>
    <property type="match status" value="1"/>
</dbReference>
<feature type="region of interest" description="Disordered" evidence="4">
    <location>
        <begin position="261"/>
        <end position="292"/>
    </location>
</feature>
<dbReference type="Proteomes" id="UP000254051">
    <property type="component" value="Unassembled WGS sequence"/>
</dbReference>
<keyword evidence="8" id="KW-1185">Reference proteome</keyword>
<dbReference type="EMBL" id="UHJJ01000004">
    <property type="protein sequence ID" value="SUQ13708.1"/>
    <property type="molecule type" value="Genomic_DNA"/>
</dbReference>
<gene>
    <name evidence="7" type="ORF">SAMN05216529_10419</name>
</gene>
<feature type="domain" description="N-acetyltransferase" evidence="6">
    <location>
        <begin position="127"/>
        <end position="290"/>
    </location>
</feature>
<dbReference type="SMART" id="SM00345">
    <property type="entry name" value="HTH_GNTR"/>
    <property type="match status" value="1"/>
</dbReference>
<dbReference type="Gene3D" id="3.40.630.30">
    <property type="match status" value="1"/>
</dbReference>
<dbReference type="InterPro" id="IPR011663">
    <property type="entry name" value="UTRA"/>
</dbReference>
<evidence type="ECO:0000256" key="2">
    <source>
        <dbReference type="ARBA" id="ARBA00023125"/>
    </source>
</evidence>
<dbReference type="GO" id="GO:0016747">
    <property type="term" value="F:acyltransferase activity, transferring groups other than amino-acyl groups"/>
    <property type="evidence" value="ECO:0007669"/>
    <property type="project" value="InterPro"/>
</dbReference>
<feature type="compositionally biased region" description="Basic and acidic residues" evidence="4">
    <location>
        <begin position="272"/>
        <end position="290"/>
    </location>
</feature>
<evidence type="ECO:0000259" key="5">
    <source>
        <dbReference type="PROSITE" id="PS50949"/>
    </source>
</evidence>
<dbReference type="InterPro" id="IPR000182">
    <property type="entry name" value="GNAT_dom"/>
</dbReference>
<evidence type="ECO:0000256" key="3">
    <source>
        <dbReference type="ARBA" id="ARBA00023163"/>
    </source>
</evidence>
<keyword evidence="2 7" id="KW-0238">DNA-binding</keyword>
<protein>
    <submittedName>
        <fullName evidence="7">DNA-binding transcriptional regulator, GntR family</fullName>
    </submittedName>
</protein>
<evidence type="ECO:0000313" key="8">
    <source>
        <dbReference type="Proteomes" id="UP000254051"/>
    </source>
</evidence>
<dbReference type="InterPro" id="IPR050679">
    <property type="entry name" value="Bact_HTH_transcr_reg"/>
</dbReference>
<sequence length="525" mass="60456">MVKECTEQDRPALLAYLKQEPVYNTFMLADIEDFGFDETFQTVYMDIEEGECRGVYLCFYNNLILYSKDGNINISFLEQLFSLYIPDVVMGKIEDVRIAQRILFDYRLEARGMYLFHDADCLTEENAEIQEASEKDVDDIFAFLQSIPELKNLYKSKQMIADRIYKNCGIHYLIRENGRIIAHANSTAECEDTVMIGGVAVEPGHRGRKLASQIVSTLCRKILEKGKLPCLFCSRKEEHNLYYRIGFRYIGEWATLAQMSNKSQEQDEVGEESGKGQEETGEVRMRRENPGAKGRLPSYIPVYNQLYSDIVSGIYEKGSLLPSETVLSERYHVSRNTLRQALTILTQDGYIYKHQGKGTYVSYDKDKKCKEKIYNFLLEDALEDIVHISMDYNFGLPTQIAREKLGLAGEEEVLASNNVYESENGPIGQSFLQIPVAILNECQVDLNSEEALLEFMDWNIYRKAVEAEVSIQLMEADEQVTPYLGVEPGTPVLHIEQLLYDRENRAIGRIKYYFRSGKYQIQYRL</sequence>
<dbReference type="GO" id="GO:0045892">
    <property type="term" value="P:negative regulation of DNA-templated transcription"/>
    <property type="evidence" value="ECO:0007669"/>
    <property type="project" value="TreeGrafter"/>
</dbReference>
<feature type="domain" description="HTH gntR-type" evidence="5">
    <location>
        <begin position="296"/>
        <end position="364"/>
    </location>
</feature>
<dbReference type="OrthoDB" id="1654819at2"/>
<dbReference type="GO" id="GO:0003677">
    <property type="term" value="F:DNA binding"/>
    <property type="evidence" value="ECO:0007669"/>
    <property type="project" value="UniProtKB-KW"/>
</dbReference>
<dbReference type="RefSeq" id="WP_109709846.1">
    <property type="nucleotide sequence ID" value="NZ_QGDS01000004.1"/>
</dbReference>
<dbReference type="InterPro" id="IPR028978">
    <property type="entry name" value="Chorismate_lyase_/UTRA_dom_sf"/>
</dbReference>
<dbReference type="PANTHER" id="PTHR44846:SF1">
    <property type="entry name" value="MANNOSYL-D-GLYCERATE TRANSPORT_METABOLISM SYSTEM REPRESSOR MNGR-RELATED"/>
    <property type="match status" value="1"/>
</dbReference>
<keyword evidence="1" id="KW-0805">Transcription regulation</keyword>
<dbReference type="Pfam" id="PF00392">
    <property type="entry name" value="GntR"/>
    <property type="match status" value="1"/>
</dbReference>
<reference evidence="8" key="1">
    <citation type="submission" date="2017-07" db="EMBL/GenBank/DDBJ databases">
        <authorList>
            <person name="Varghese N."/>
            <person name="Submissions S."/>
        </authorList>
    </citation>
    <scope>NUCLEOTIDE SEQUENCE [LARGE SCALE GENOMIC DNA]</scope>
    <source>
        <strain evidence="8">NLAE-zl-C134</strain>
    </source>
</reference>
<organism evidence="7 8">
    <name type="scientific">Faecalicatena contorta</name>
    <dbReference type="NCBI Taxonomy" id="39482"/>
    <lineage>
        <taxon>Bacteria</taxon>
        <taxon>Bacillati</taxon>
        <taxon>Bacillota</taxon>
        <taxon>Clostridia</taxon>
        <taxon>Lachnospirales</taxon>
        <taxon>Lachnospiraceae</taxon>
        <taxon>Faecalicatena</taxon>
    </lineage>
</organism>
<accession>A0A315ZZK1</accession>
<keyword evidence="3" id="KW-0804">Transcription</keyword>
<dbReference type="Gene3D" id="1.10.10.10">
    <property type="entry name" value="Winged helix-like DNA-binding domain superfamily/Winged helix DNA-binding domain"/>
    <property type="match status" value="1"/>
</dbReference>
<dbReference type="PROSITE" id="PS51186">
    <property type="entry name" value="GNAT"/>
    <property type="match status" value="1"/>
</dbReference>
<evidence type="ECO:0000313" key="7">
    <source>
        <dbReference type="EMBL" id="SUQ13708.1"/>
    </source>
</evidence>
<dbReference type="SUPFAM" id="SSF64288">
    <property type="entry name" value="Chorismate lyase-like"/>
    <property type="match status" value="1"/>
</dbReference>
<dbReference type="InterPro" id="IPR036390">
    <property type="entry name" value="WH_DNA-bd_sf"/>
</dbReference>
<evidence type="ECO:0000256" key="1">
    <source>
        <dbReference type="ARBA" id="ARBA00023015"/>
    </source>
</evidence>
<dbReference type="PRINTS" id="PR00035">
    <property type="entry name" value="HTHGNTR"/>
</dbReference>
<dbReference type="CDD" id="cd04301">
    <property type="entry name" value="NAT_SF"/>
    <property type="match status" value="1"/>
</dbReference>